<feature type="region of interest" description="Disordered" evidence="1">
    <location>
        <begin position="1"/>
        <end position="27"/>
    </location>
</feature>
<feature type="transmembrane region" description="Helical" evidence="2">
    <location>
        <begin position="39"/>
        <end position="57"/>
    </location>
</feature>
<keyword evidence="2" id="KW-0472">Membrane</keyword>
<gene>
    <name evidence="3" type="ORF">K9S39_15415</name>
</gene>
<dbReference type="Proteomes" id="UP000830115">
    <property type="component" value="Chromosome"/>
</dbReference>
<sequence>MPGEPLGSSFRGHLNGREGNSRHAPASTRIRCKAISGRCAAAFGPVFILVWICLFVIKGLTAAGVIGTHGILTVDHCIAERSRKNDNPSAPPLDFTCDGTFRSDDGKIVDDAASVSGPETDQHAGADLPVNGNNDNVVLSALSFSSYALASRWEITKNFMIPFAILLIVP</sequence>
<evidence type="ECO:0000313" key="4">
    <source>
        <dbReference type="Proteomes" id="UP000830115"/>
    </source>
</evidence>
<accession>A0ABY4M5K1</accession>
<organism evidence="3 4">
    <name type="scientific">Streptomyces halobius</name>
    <dbReference type="NCBI Taxonomy" id="2879846"/>
    <lineage>
        <taxon>Bacteria</taxon>
        <taxon>Bacillati</taxon>
        <taxon>Actinomycetota</taxon>
        <taxon>Actinomycetes</taxon>
        <taxon>Kitasatosporales</taxon>
        <taxon>Streptomycetaceae</taxon>
        <taxon>Streptomyces</taxon>
    </lineage>
</organism>
<protein>
    <submittedName>
        <fullName evidence="3">Uncharacterized protein</fullName>
    </submittedName>
</protein>
<keyword evidence="2" id="KW-1133">Transmembrane helix</keyword>
<name>A0ABY4M5K1_9ACTN</name>
<evidence type="ECO:0000256" key="2">
    <source>
        <dbReference type="SAM" id="Phobius"/>
    </source>
</evidence>
<dbReference type="EMBL" id="CP086322">
    <property type="protein sequence ID" value="UQA93042.1"/>
    <property type="molecule type" value="Genomic_DNA"/>
</dbReference>
<proteinExistence type="predicted"/>
<reference evidence="3" key="1">
    <citation type="submission" date="2021-10" db="EMBL/GenBank/DDBJ databases">
        <title>Streptomyces nigrumlapis sp.nov.,an antimicrobial producing actinobacterium isolated from Black Gobi rocks.</title>
        <authorList>
            <person name="Wen Y."/>
            <person name="Zhang W."/>
            <person name="Liu X.G."/>
        </authorList>
    </citation>
    <scope>NUCLEOTIDE SEQUENCE</scope>
    <source>
        <strain evidence="3">ST13-2-2</strain>
    </source>
</reference>
<evidence type="ECO:0000256" key="1">
    <source>
        <dbReference type="SAM" id="MobiDB-lite"/>
    </source>
</evidence>
<keyword evidence="4" id="KW-1185">Reference proteome</keyword>
<evidence type="ECO:0000313" key="3">
    <source>
        <dbReference type="EMBL" id="UQA93042.1"/>
    </source>
</evidence>
<keyword evidence="2" id="KW-0812">Transmembrane</keyword>
<dbReference type="RefSeq" id="WP_248863897.1">
    <property type="nucleotide sequence ID" value="NZ_CP086322.1"/>
</dbReference>